<organism evidence="1 2">
    <name type="scientific">Violaceomyces palustris</name>
    <dbReference type="NCBI Taxonomy" id="1673888"/>
    <lineage>
        <taxon>Eukaryota</taxon>
        <taxon>Fungi</taxon>
        <taxon>Dikarya</taxon>
        <taxon>Basidiomycota</taxon>
        <taxon>Ustilaginomycotina</taxon>
        <taxon>Ustilaginomycetes</taxon>
        <taxon>Violaceomycetales</taxon>
        <taxon>Violaceomycetaceae</taxon>
        <taxon>Violaceomyces</taxon>
    </lineage>
</organism>
<dbReference type="Proteomes" id="UP000245626">
    <property type="component" value="Unassembled WGS sequence"/>
</dbReference>
<keyword evidence="2" id="KW-1185">Reference proteome</keyword>
<evidence type="ECO:0000313" key="2">
    <source>
        <dbReference type="Proteomes" id="UP000245626"/>
    </source>
</evidence>
<gene>
    <name evidence="1" type="ORF">IE53DRAFT_59680</name>
</gene>
<reference evidence="1 2" key="1">
    <citation type="journal article" date="2018" name="Mol. Biol. Evol.">
        <title>Broad Genomic Sampling Reveals a Smut Pathogenic Ancestry of the Fungal Clade Ustilaginomycotina.</title>
        <authorList>
            <person name="Kijpornyongpan T."/>
            <person name="Mondo S.J."/>
            <person name="Barry K."/>
            <person name="Sandor L."/>
            <person name="Lee J."/>
            <person name="Lipzen A."/>
            <person name="Pangilinan J."/>
            <person name="LaButti K."/>
            <person name="Hainaut M."/>
            <person name="Henrissat B."/>
            <person name="Grigoriev I.V."/>
            <person name="Spatafora J.W."/>
            <person name="Aime M.C."/>
        </authorList>
    </citation>
    <scope>NUCLEOTIDE SEQUENCE [LARGE SCALE GENOMIC DNA]</scope>
    <source>
        <strain evidence="1 2">SA 807</strain>
    </source>
</reference>
<sequence length="671" mass="69609">MMKSKTRAVLIVSAFAGITAAAPLGVEVSDPKACSPMTVSWDASKGSAPWTVTVAPLNHVPTTVELPKTYLPSSSQMWSWQWDVPIFSGNAATQLLVAVSDASGKYSGTSSLKTIATEGGSCASSVESLDFVWYIPNKGPDQCDDWKIAFQEDKGNSGLELPVNVAVLPVQGEPSTISTTSRNAKSLDWTINYPAGTQFTLVAYDKGKSGTGGVGVLYTVGDSKTTSCLSRLQRNQVIGLPAATSTVTQQATSISTSPVSASSRMSSARKSSPTHSSSSTSHTSSGNSGNEATEQKSSHAGVIGGVVGGVLAAILGVCGLGAAFVLYRRKKAESDVWTTHTGIAAGGSPSRGGGFSKRWTPQAMGKASHKGGRNSDDFMAMISPYAGAASVGHASSVSLHRGHDSLGGGNGSVLSHAHSVHSTVPDEALFPPPLSSRVVPDSMLVPPLPPNQSRHLAGIQIPRPNVNSPGSAGSPRTPEEAGASHYPWMSAQGSNNHQGKINGAPSSSARHPSARMSAALGGLPLSPSSAYSSDNSPGARVRALSRSTDDNRDTAQLDNVKASRIAPPTPATTSLFDPYTHMSQLYDGDMQGRILAAGMATNDLASFPGSGSSSPRLESSHSRGYHGPTPMSPRYADPREGAARLKNLEVQLLNERKRVVSSSSGTSLPYM</sequence>
<accession>A0ACD0P7C1</accession>
<evidence type="ECO:0000313" key="1">
    <source>
        <dbReference type="EMBL" id="PWN54013.1"/>
    </source>
</evidence>
<proteinExistence type="predicted"/>
<dbReference type="EMBL" id="KZ819700">
    <property type="protein sequence ID" value="PWN54013.1"/>
    <property type="molecule type" value="Genomic_DNA"/>
</dbReference>
<name>A0ACD0P7C1_9BASI</name>
<protein>
    <submittedName>
        <fullName evidence="1">Uncharacterized protein</fullName>
    </submittedName>
</protein>